<dbReference type="PROSITE" id="PS50082">
    <property type="entry name" value="WD_REPEATS_2"/>
    <property type="match status" value="1"/>
</dbReference>
<proteinExistence type="predicted"/>
<evidence type="ECO:0000313" key="4">
    <source>
        <dbReference type="Proteomes" id="UP001642360"/>
    </source>
</evidence>
<keyword evidence="4" id="KW-1185">Reference proteome</keyword>
<reference evidence="3 4" key="1">
    <citation type="submission" date="2024-02" db="EMBL/GenBank/DDBJ databases">
        <authorList>
            <person name="Vignale AGUSTIN F."/>
            <person name="Sosa J E."/>
            <person name="Modenutti C."/>
        </authorList>
    </citation>
    <scope>NUCLEOTIDE SEQUENCE [LARGE SCALE GENOMIC DNA]</scope>
</reference>
<feature type="region of interest" description="Disordered" evidence="2">
    <location>
        <begin position="1"/>
        <end position="26"/>
    </location>
</feature>
<name>A0ABC8R874_9AQUA</name>
<feature type="compositionally biased region" description="Basic and acidic residues" evidence="2">
    <location>
        <begin position="14"/>
        <end position="26"/>
    </location>
</feature>
<evidence type="ECO:0000256" key="2">
    <source>
        <dbReference type="SAM" id="MobiDB-lite"/>
    </source>
</evidence>
<dbReference type="Pfam" id="PF00400">
    <property type="entry name" value="WD40"/>
    <property type="match status" value="1"/>
</dbReference>
<sequence length="66" mass="7067">MGFDYLETGEDSASGEHKLGPNDGRRSYTLFQGHSGPVYSADFSPFGDFLLSSSSDSTSMFSSAVM</sequence>
<gene>
    <name evidence="3" type="ORF">ILEXP_LOCUS8730</name>
</gene>
<dbReference type="SUPFAM" id="SSF50978">
    <property type="entry name" value="WD40 repeat-like"/>
    <property type="match status" value="1"/>
</dbReference>
<dbReference type="InterPro" id="IPR001680">
    <property type="entry name" value="WD40_rpt"/>
</dbReference>
<evidence type="ECO:0000256" key="1">
    <source>
        <dbReference type="PROSITE-ProRule" id="PRU00221"/>
    </source>
</evidence>
<dbReference type="InterPro" id="IPR036322">
    <property type="entry name" value="WD40_repeat_dom_sf"/>
</dbReference>
<dbReference type="AlphaFoldDB" id="A0ABC8R874"/>
<keyword evidence="1" id="KW-0853">WD repeat</keyword>
<feature type="repeat" description="WD" evidence="1">
    <location>
        <begin position="31"/>
        <end position="58"/>
    </location>
</feature>
<accession>A0ABC8R874</accession>
<comment type="caution">
    <text evidence="3">The sequence shown here is derived from an EMBL/GenBank/DDBJ whole genome shotgun (WGS) entry which is preliminary data.</text>
</comment>
<dbReference type="InterPro" id="IPR015943">
    <property type="entry name" value="WD40/YVTN_repeat-like_dom_sf"/>
</dbReference>
<dbReference type="Proteomes" id="UP001642360">
    <property type="component" value="Unassembled WGS sequence"/>
</dbReference>
<evidence type="ECO:0000313" key="3">
    <source>
        <dbReference type="EMBL" id="CAK9141199.1"/>
    </source>
</evidence>
<protein>
    <submittedName>
        <fullName evidence="3">Uncharacterized protein</fullName>
    </submittedName>
</protein>
<dbReference type="Gene3D" id="2.130.10.10">
    <property type="entry name" value="YVTN repeat-like/Quinoprotein amine dehydrogenase"/>
    <property type="match status" value="1"/>
</dbReference>
<dbReference type="SMART" id="SM00320">
    <property type="entry name" value="WD40"/>
    <property type="match status" value="1"/>
</dbReference>
<organism evidence="3 4">
    <name type="scientific">Ilex paraguariensis</name>
    <name type="common">yerba mate</name>
    <dbReference type="NCBI Taxonomy" id="185542"/>
    <lineage>
        <taxon>Eukaryota</taxon>
        <taxon>Viridiplantae</taxon>
        <taxon>Streptophyta</taxon>
        <taxon>Embryophyta</taxon>
        <taxon>Tracheophyta</taxon>
        <taxon>Spermatophyta</taxon>
        <taxon>Magnoliopsida</taxon>
        <taxon>eudicotyledons</taxon>
        <taxon>Gunneridae</taxon>
        <taxon>Pentapetalae</taxon>
        <taxon>asterids</taxon>
        <taxon>campanulids</taxon>
        <taxon>Aquifoliales</taxon>
        <taxon>Aquifoliaceae</taxon>
        <taxon>Ilex</taxon>
    </lineage>
</organism>
<dbReference type="EMBL" id="CAUOFW020001107">
    <property type="protein sequence ID" value="CAK9141199.1"/>
    <property type="molecule type" value="Genomic_DNA"/>
</dbReference>